<feature type="domain" description="Folliculin-interacting protein middle" evidence="1">
    <location>
        <begin position="1"/>
        <end position="85"/>
    </location>
</feature>
<evidence type="ECO:0000313" key="3">
    <source>
        <dbReference type="Proteomes" id="UP000053766"/>
    </source>
</evidence>
<dbReference type="OrthoDB" id="10051712at2759"/>
<dbReference type="STRING" id="29172.A0A0D8XJQ7"/>
<dbReference type="InterPro" id="IPR028085">
    <property type="entry name" value="FNIP_mid_dom"/>
</dbReference>
<protein>
    <recommendedName>
        <fullName evidence="1">Folliculin-interacting protein middle domain-containing protein</fullName>
    </recommendedName>
</protein>
<dbReference type="GO" id="GO:0051087">
    <property type="term" value="F:protein-folding chaperone binding"/>
    <property type="evidence" value="ECO:0007669"/>
    <property type="project" value="TreeGrafter"/>
</dbReference>
<dbReference type="EMBL" id="KN716649">
    <property type="protein sequence ID" value="KJH42581.1"/>
    <property type="molecule type" value="Genomic_DNA"/>
</dbReference>
<evidence type="ECO:0000313" key="2">
    <source>
        <dbReference type="EMBL" id="KJH42581.1"/>
    </source>
</evidence>
<organism evidence="2 3">
    <name type="scientific">Dictyocaulus viviparus</name>
    <name type="common">Bovine lungworm</name>
    <dbReference type="NCBI Taxonomy" id="29172"/>
    <lineage>
        <taxon>Eukaryota</taxon>
        <taxon>Metazoa</taxon>
        <taxon>Ecdysozoa</taxon>
        <taxon>Nematoda</taxon>
        <taxon>Chromadorea</taxon>
        <taxon>Rhabditida</taxon>
        <taxon>Rhabditina</taxon>
        <taxon>Rhabditomorpha</taxon>
        <taxon>Strongyloidea</taxon>
        <taxon>Metastrongylidae</taxon>
        <taxon>Dictyocaulus</taxon>
    </lineage>
</organism>
<evidence type="ECO:0000259" key="1">
    <source>
        <dbReference type="Pfam" id="PF14637"/>
    </source>
</evidence>
<dbReference type="GO" id="GO:0005737">
    <property type="term" value="C:cytoplasm"/>
    <property type="evidence" value="ECO:0007669"/>
    <property type="project" value="TreeGrafter"/>
</dbReference>
<sequence>MSWVASVAPPSQTPTHYENNSLVGSILNDEAPHMPYNAQIAQYLEISGSVGSAHRMAKTVVSGMDRDLITSILQVLSYFIRCSAIHQKDDELCSKLPIAQSFSPCAAATPESLASLPSECPLDMFGSDTGTLHHFSRRFEVEFILALVFSYRAYI</sequence>
<gene>
    <name evidence="2" type="ORF">DICVIV_11429</name>
</gene>
<keyword evidence="3" id="KW-1185">Reference proteome</keyword>
<dbReference type="GO" id="GO:0042030">
    <property type="term" value="F:ATPase inhibitor activity"/>
    <property type="evidence" value="ECO:0007669"/>
    <property type="project" value="TreeGrafter"/>
</dbReference>
<dbReference type="Pfam" id="PF14637">
    <property type="entry name" value="FNIP_M"/>
    <property type="match status" value="1"/>
</dbReference>
<dbReference type="Proteomes" id="UP000053766">
    <property type="component" value="Unassembled WGS sequence"/>
</dbReference>
<reference evidence="3" key="2">
    <citation type="journal article" date="2016" name="Sci. Rep.">
        <title>Dictyocaulus viviparus genome, variome and transcriptome elucidate lungworm biology and support future intervention.</title>
        <authorList>
            <person name="McNulty S.N."/>
            <person name="Strube C."/>
            <person name="Rosa B.A."/>
            <person name="Martin J.C."/>
            <person name="Tyagi R."/>
            <person name="Choi Y.J."/>
            <person name="Wang Q."/>
            <person name="Hallsworth Pepin K."/>
            <person name="Zhang X."/>
            <person name="Ozersky P."/>
            <person name="Wilson R.K."/>
            <person name="Sternberg P.W."/>
            <person name="Gasser R.B."/>
            <person name="Mitreva M."/>
        </authorList>
    </citation>
    <scope>NUCLEOTIDE SEQUENCE [LARGE SCALE GENOMIC DNA]</scope>
    <source>
        <strain evidence="3">HannoverDv2000</strain>
    </source>
</reference>
<dbReference type="PANTHER" id="PTHR21634">
    <property type="entry name" value="RE13835P"/>
    <property type="match status" value="1"/>
</dbReference>
<dbReference type="PANTHER" id="PTHR21634:SF9">
    <property type="entry name" value="RE13835P"/>
    <property type="match status" value="1"/>
</dbReference>
<dbReference type="AlphaFoldDB" id="A0A0D8XJQ7"/>
<proteinExistence type="predicted"/>
<name>A0A0D8XJQ7_DICVI</name>
<accession>A0A0D8XJQ7</accession>
<reference evidence="2 3" key="1">
    <citation type="submission" date="2013-11" db="EMBL/GenBank/DDBJ databases">
        <title>Draft genome of the bovine lungworm Dictyocaulus viviparus.</title>
        <authorList>
            <person name="Mitreva M."/>
        </authorList>
    </citation>
    <scope>NUCLEOTIDE SEQUENCE [LARGE SCALE GENOMIC DNA]</scope>
    <source>
        <strain evidence="2 3">HannoverDv2000</strain>
    </source>
</reference>